<dbReference type="Proteomes" id="UP001320972">
    <property type="component" value="Unassembled WGS sequence"/>
</dbReference>
<gene>
    <name evidence="1" type="ORF">OB955_24550</name>
</gene>
<keyword evidence="2" id="KW-1185">Reference proteome</keyword>
<accession>A0ABT2QLP7</accession>
<reference evidence="1 2" key="1">
    <citation type="submission" date="2022-09" db="EMBL/GenBank/DDBJ databases">
        <title>Enrichment on poylsaccharides allowed isolation of novel metabolic and taxonomic groups of Haloarchaea.</title>
        <authorList>
            <person name="Sorokin D.Y."/>
            <person name="Elcheninov A.G."/>
            <person name="Khizhniak T.V."/>
            <person name="Kolganova T.V."/>
            <person name="Kublanov I.V."/>
        </authorList>
    </citation>
    <scope>NUCLEOTIDE SEQUENCE [LARGE SCALE GENOMIC DNA]</scope>
    <source>
        <strain evidence="1 2">AArc-m2/3/4</strain>
    </source>
</reference>
<sequence>MKRRAFLGTVGSLGSLGVIGYTSRSPVETLEIRFWLSEQAATYDGVPDRIREYLQLAFDLEFWTLEVSFGGTVPVSTEDGANVTIHGEWPSRVVAGYFGRGEITPVADVNLLVTDGQMRTAPTGYGIPHIASVGGARHIAELEPVEFGDRYDVVPYRTPERVMQVLVHEAGHALGLNHDHGVTFRKGDAVAASPMLSAYAWDPEYDGDRSSCGTVYPETDDLGRKLTFSFSACAQRRLEGYQGGFTRK</sequence>
<dbReference type="Gene3D" id="3.40.390.10">
    <property type="entry name" value="Collagenase (Catalytic Domain)"/>
    <property type="match status" value="1"/>
</dbReference>
<dbReference type="InterPro" id="IPR024079">
    <property type="entry name" value="MetalloPept_cat_dom_sf"/>
</dbReference>
<evidence type="ECO:0000313" key="1">
    <source>
        <dbReference type="EMBL" id="MCU4975855.1"/>
    </source>
</evidence>
<protein>
    <submittedName>
        <fullName evidence="1">Peptidase M10A and M12B matrixin and adamalysin</fullName>
    </submittedName>
</protein>
<proteinExistence type="predicted"/>
<dbReference type="EMBL" id="JAOPKB010000027">
    <property type="protein sequence ID" value="MCU4975855.1"/>
    <property type="molecule type" value="Genomic_DNA"/>
</dbReference>
<dbReference type="SUPFAM" id="SSF55486">
    <property type="entry name" value="Metalloproteases ('zincins'), catalytic domain"/>
    <property type="match status" value="2"/>
</dbReference>
<name>A0ABT2QLP7_9EURY</name>
<comment type="caution">
    <text evidence="1">The sequence shown here is derived from an EMBL/GenBank/DDBJ whole genome shotgun (WGS) entry which is preliminary data.</text>
</comment>
<evidence type="ECO:0000313" key="2">
    <source>
        <dbReference type="Proteomes" id="UP001320972"/>
    </source>
</evidence>
<dbReference type="RefSeq" id="WP_338009435.1">
    <property type="nucleotide sequence ID" value="NZ_JAOPKB010000027.1"/>
</dbReference>
<organism evidence="1 2">
    <name type="scientific">Natronoglomus mannanivorans</name>
    <dbReference type="NCBI Taxonomy" id="2979990"/>
    <lineage>
        <taxon>Archaea</taxon>
        <taxon>Methanobacteriati</taxon>
        <taxon>Methanobacteriota</taxon>
        <taxon>Stenosarchaea group</taxon>
        <taxon>Halobacteria</taxon>
        <taxon>Halobacteriales</taxon>
        <taxon>Natrialbaceae</taxon>
        <taxon>Natronoglomus</taxon>
    </lineage>
</organism>